<evidence type="ECO:0000313" key="4">
    <source>
        <dbReference type="Proteomes" id="UP001348265"/>
    </source>
</evidence>
<organism evidence="3 4">
    <name type="scientific">Streptomyces chrestomyceticus</name>
    <dbReference type="NCBI Taxonomy" id="68185"/>
    <lineage>
        <taxon>Bacteria</taxon>
        <taxon>Bacillati</taxon>
        <taxon>Actinomycetota</taxon>
        <taxon>Actinomycetes</taxon>
        <taxon>Kitasatosporales</taxon>
        <taxon>Streptomycetaceae</taxon>
        <taxon>Streptomyces</taxon>
    </lineage>
</organism>
<protein>
    <submittedName>
        <fullName evidence="3">YcaO-like family protein</fullName>
    </submittedName>
</protein>
<proteinExistence type="predicted"/>
<dbReference type="Pfam" id="PF02624">
    <property type="entry name" value="YcaO"/>
    <property type="match status" value="1"/>
</dbReference>
<dbReference type="PROSITE" id="PS51664">
    <property type="entry name" value="YCAO"/>
    <property type="match status" value="1"/>
</dbReference>
<accession>A0ABU7WQR4</accession>
<gene>
    <name evidence="3" type="ORF">RB636_11790</name>
</gene>
<comment type="caution">
    <text evidence="3">The sequence shown here is derived from an EMBL/GenBank/DDBJ whole genome shotgun (WGS) entry which is preliminary data.</text>
</comment>
<feature type="domain" description="YcaO" evidence="2">
    <location>
        <begin position="61"/>
        <end position="296"/>
    </location>
</feature>
<dbReference type="Gene3D" id="3.30.1330.230">
    <property type="match status" value="1"/>
</dbReference>
<dbReference type="RefSeq" id="WP_331786446.1">
    <property type="nucleotide sequence ID" value="NZ_JAVFKM010000004.1"/>
</dbReference>
<dbReference type="InterPro" id="IPR003776">
    <property type="entry name" value="YcaO-like_dom"/>
</dbReference>
<keyword evidence="4" id="KW-1185">Reference proteome</keyword>
<name>A0ABU7WQR4_9ACTN</name>
<evidence type="ECO:0000256" key="1">
    <source>
        <dbReference type="SAM" id="MobiDB-lite"/>
    </source>
</evidence>
<dbReference type="EMBL" id="JAVFKM010000004">
    <property type="protein sequence ID" value="MEF3113868.1"/>
    <property type="molecule type" value="Genomic_DNA"/>
</dbReference>
<evidence type="ECO:0000259" key="2">
    <source>
        <dbReference type="PROSITE" id="PS51664"/>
    </source>
</evidence>
<sequence length="296" mass="31366">MPVSGTERSVPLAEAARRVTATLVALGLEAHLTELGNGTEPTAWRCELRTPGGDVAPEAQGAGKGTREEARVGALFEALEHHLTGPAHFEPAAVEHVPAAAVVQHLAGDVIAPLLQEAMSAPLACHRYRRLHTSGPAPHRPRGADHLTVPVFLPCPWYIDEPAWRHRAGDGFDYAPVGRYSCSSGSAIGVSAAETAVHALNEAIERDAFSLLPTRTFLGGRQLRVIDPATLPGDLAHALEVAGQHAGQPVHLLDVTGWMPQEIATGAALMTARTVRRRQPGAVRAPARRDRGGDVP</sequence>
<feature type="compositionally biased region" description="Basic and acidic residues" evidence="1">
    <location>
        <begin position="287"/>
        <end position="296"/>
    </location>
</feature>
<feature type="region of interest" description="Disordered" evidence="1">
    <location>
        <begin position="276"/>
        <end position="296"/>
    </location>
</feature>
<evidence type="ECO:0000313" key="3">
    <source>
        <dbReference type="EMBL" id="MEF3113868.1"/>
    </source>
</evidence>
<dbReference type="Proteomes" id="UP001348265">
    <property type="component" value="Unassembled WGS sequence"/>
</dbReference>
<reference evidence="3 4" key="1">
    <citation type="submission" date="2023-08" db="EMBL/GenBank/DDBJ databases">
        <authorList>
            <person name="Sharma P."/>
            <person name="Verma V."/>
            <person name="Mohan M.K."/>
            <person name="Dubey A.K."/>
        </authorList>
    </citation>
    <scope>NUCLEOTIDE SEQUENCE [LARGE SCALE GENOMIC DNA]</scope>
    <source>
        <strain evidence="3 4">ADP4</strain>
    </source>
</reference>